<evidence type="ECO:0000256" key="1">
    <source>
        <dbReference type="SAM" id="Coils"/>
    </source>
</evidence>
<dbReference type="PATRIC" id="fig|1513271.3.peg.3401"/>
<dbReference type="GO" id="GO:0016887">
    <property type="term" value="F:ATP hydrolysis activity"/>
    <property type="evidence" value="ECO:0007669"/>
    <property type="project" value="InterPro"/>
</dbReference>
<comment type="caution">
    <text evidence="3">The sequence shown here is derived from an EMBL/GenBank/DDBJ whole genome shotgun (WGS) entry which is preliminary data.</text>
</comment>
<keyword evidence="4" id="KW-1185">Reference proteome</keyword>
<evidence type="ECO:0000313" key="3">
    <source>
        <dbReference type="EMBL" id="KMT64002.1"/>
    </source>
</evidence>
<accession>A0A0J8GMK5</accession>
<dbReference type="Pfam" id="PF13558">
    <property type="entry name" value="SbcC_Walker_B"/>
    <property type="match status" value="1"/>
</dbReference>
<proteinExistence type="predicted"/>
<dbReference type="STRING" id="1513271.XM47_16530"/>
<feature type="coiled-coil region" evidence="1">
    <location>
        <begin position="379"/>
        <end position="406"/>
    </location>
</feature>
<keyword evidence="1" id="KW-0175">Coiled coil</keyword>
<reference evidence="3 4" key="1">
    <citation type="submission" date="2015-04" db="EMBL/GenBank/DDBJ databases">
        <title>Draft Genome Sequence of the Novel Agar-Digesting Marine Bacterium Q1.</title>
        <authorList>
            <person name="Li Y."/>
            <person name="Li D."/>
            <person name="Chen G."/>
            <person name="Du Z."/>
        </authorList>
    </citation>
    <scope>NUCLEOTIDE SEQUENCE [LARGE SCALE GENOMIC DNA]</scope>
    <source>
        <strain evidence="3 4">Q1</strain>
    </source>
</reference>
<protein>
    <recommendedName>
        <fullName evidence="2">Rad50/SbcC-type AAA domain-containing protein</fullName>
    </recommendedName>
</protein>
<feature type="coiled-coil region" evidence="1">
    <location>
        <begin position="855"/>
        <end position="1079"/>
    </location>
</feature>
<dbReference type="GO" id="GO:0006302">
    <property type="term" value="P:double-strand break repair"/>
    <property type="evidence" value="ECO:0007669"/>
    <property type="project" value="InterPro"/>
</dbReference>
<dbReference type="Pfam" id="PF13476">
    <property type="entry name" value="AAA_23"/>
    <property type="match status" value="1"/>
</dbReference>
<dbReference type="AlphaFoldDB" id="A0A0J8GMK5"/>
<feature type="coiled-coil region" evidence="1">
    <location>
        <begin position="699"/>
        <end position="788"/>
    </location>
</feature>
<dbReference type="Proteomes" id="UP000037600">
    <property type="component" value="Unassembled WGS sequence"/>
</dbReference>
<sequence length="1251" mass="140981">MRILSLSLQNINSLRGKWQIDFRQEPFASNGLFVITGPTGAGKSTLLDAICLALYHQTPRLVVSQSSNELMTRHTAECMAEVEFSVKGKEYRAKWQQRRSRGNSKGKLQAPKAELAQVSDGKIIADKLAEVRSNIEKLTGLDFARFTKSMLLSQGKFSEFLNASGKDRAELLEELTGTEIYSQISKQVFINSKNSKTELEKLELQLSGIELLSSEQLAEITQAQQDLAASVELQQQQAKSIEQSKHWLTQADKAQASYQAALLNQQQAEQAILAAEPDKQKLALAKPAEKLINHFQTWQDSIKQQEKIQQQVVQTSASLAQVTTQLTTQDQSLAQAKQVLATSKQKNTDTLSLIEEKVVPLDNQIAELHAKLEHPKQNLTQIQAQQKELNNQLNAVQSTKQRTEKQLSELETWLDENQNLVKLSLDKVDNWQQNFIQIAQTKQQISATQNEAAQMTSTCQATQSRIRENQQKLNQVQAQLAEKNAQLVKQVAEYNQLASNSDIAALEQQQQALQATLSLRQQLSQALTKLVETQQQVEIASKQLREQQPHQTELKRKRDELRTAYIQCKNSIKDVQTILQQQQIIHSLTEHRKQLQPDHECPLCGSTEHPLVSQYQAIEPNEKQTRLTELTQELEILEATGKQNSDQLALLTAELSQLESNLIANQEKQAQVEETSLELIDKLSNQLESVYHALGLEHITSAKLDLASSQAKLAQLEKIADYQSELSYKLTTLNQAQQKTNQLEKQAAELTSVEQHTSLAIDYAQQQLSQYTQQINKLDSEINQARTQHKLTIEKIETEIKEHLCKQAPTNLVSLNENQSKDLIQQISNQVIFAHQQQEAQQQLATQVLTAAQSIESLTQQMDKLAAQQTDLNTVVNQLQAQISQTQMQRVTLFGENNTNSVRQELQREVEQASEKLEIEQQTHNQLSAQKLSLSHALETLKEQEQDIKEQASSKHENWQVQLNSSPFDDQTSWQSAILGEAEIAQLNQQLEQIQQQKIEADSQVKQSIAAQAELKQNQPELAKSQTLIQLNSEQLVLEQQISQQQQKLGELHQQITNHQASQNKQQGFIRQLEQLQQEHKYWAMLNDLIGSAEGDKFRKFAQGLTLEQLVYLANRQLTRLHGRYQLKRKPGDNLELEVVDTWQADTVRDTKTLSGGESFLVSLALALGLSDLVSHKTSIDSLFLDEGFGTLDADTLDIALNALDNLNASGKMIGVISHIEALKERIPVQIKVNKSNGLGVSKLESQFAIN</sequence>
<dbReference type="InterPro" id="IPR027417">
    <property type="entry name" value="P-loop_NTPase"/>
</dbReference>
<dbReference type="InterPro" id="IPR038729">
    <property type="entry name" value="Rad50/SbcC_AAA"/>
</dbReference>
<gene>
    <name evidence="3" type="ORF">XM47_16530</name>
</gene>
<organism evidence="3 4">
    <name type="scientific">Catenovulum maritimum</name>
    <dbReference type="NCBI Taxonomy" id="1513271"/>
    <lineage>
        <taxon>Bacteria</taxon>
        <taxon>Pseudomonadati</taxon>
        <taxon>Pseudomonadota</taxon>
        <taxon>Gammaproteobacteria</taxon>
        <taxon>Alteromonadales</taxon>
        <taxon>Alteromonadaceae</taxon>
        <taxon>Catenovulum</taxon>
    </lineage>
</organism>
<feature type="domain" description="Rad50/SbcC-type AAA" evidence="2">
    <location>
        <begin position="5"/>
        <end position="209"/>
    </location>
</feature>
<dbReference type="Gene3D" id="1.10.287.1490">
    <property type="match status" value="1"/>
</dbReference>
<dbReference type="Gene3D" id="3.40.50.300">
    <property type="entry name" value="P-loop containing nucleotide triphosphate hydrolases"/>
    <property type="match status" value="2"/>
</dbReference>
<evidence type="ECO:0000259" key="2">
    <source>
        <dbReference type="Pfam" id="PF13476"/>
    </source>
</evidence>
<dbReference type="OrthoDB" id="9795626at2"/>
<dbReference type="RefSeq" id="WP_048695015.1">
    <property type="nucleotide sequence ID" value="NZ_KQ130505.1"/>
</dbReference>
<feature type="coiled-coil region" evidence="1">
    <location>
        <begin position="438"/>
        <end position="543"/>
    </location>
</feature>
<dbReference type="PANTHER" id="PTHR32114">
    <property type="entry name" value="ABC TRANSPORTER ABCH.3"/>
    <property type="match status" value="1"/>
</dbReference>
<dbReference type="EMBL" id="LAZL01000034">
    <property type="protein sequence ID" value="KMT64002.1"/>
    <property type="molecule type" value="Genomic_DNA"/>
</dbReference>
<dbReference type="PANTHER" id="PTHR32114:SF2">
    <property type="entry name" value="ABC TRANSPORTER ABCH.3"/>
    <property type="match status" value="1"/>
</dbReference>
<evidence type="ECO:0000313" key="4">
    <source>
        <dbReference type="Proteomes" id="UP000037600"/>
    </source>
</evidence>
<name>A0A0J8GMK5_9ALTE</name>
<feature type="coiled-coil region" evidence="1">
    <location>
        <begin position="648"/>
        <end position="675"/>
    </location>
</feature>
<dbReference type="SUPFAM" id="SSF52540">
    <property type="entry name" value="P-loop containing nucleoside triphosphate hydrolases"/>
    <property type="match status" value="2"/>
</dbReference>